<evidence type="ECO:0000256" key="4">
    <source>
        <dbReference type="ARBA" id="ARBA00022656"/>
    </source>
</evidence>
<feature type="region of interest" description="Disordered" evidence="8">
    <location>
        <begin position="657"/>
        <end position="766"/>
    </location>
</feature>
<keyword evidence="11" id="KW-1185">Reference proteome</keyword>
<evidence type="ECO:0000256" key="5">
    <source>
        <dbReference type="ARBA" id="ARBA00022737"/>
    </source>
</evidence>
<dbReference type="PROSITE" id="PS00330">
    <property type="entry name" value="HEMOLYSIN_CALCIUM"/>
    <property type="match status" value="2"/>
</dbReference>
<keyword evidence="4" id="KW-0800">Toxin</keyword>
<dbReference type="NCBIfam" id="TIGR01965">
    <property type="entry name" value="VCBS_repeat"/>
    <property type="match status" value="2"/>
</dbReference>
<evidence type="ECO:0000313" key="10">
    <source>
        <dbReference type="EMBL" id="MBK1661684.1"/>
    </source>
</evidence>
<evidence type="ECO:0000256" key="7">
    <source>
        <dbReference type="ARBA" id="ARBA00023136"/>
    </source>
</evidence>
<proteinExistence type="predicted"/>
<reference evidence="10 11" key="1">
    <citation type="journal article" date="2020" name="Microorganisms">
        <title>Osmotic Adaptation and Compatible Solute Biosynthesis of Phototrophic Bacteria as Revealed from Genome Analyses.</title>
        <authorList>
            <person name="Imhoff J.F."/>
            <person name="Rahn T."/>
            <person name="Kunzel S."/>
            <person name="Keller A."/>
            <person name="Neulinger S.C."/>
        </authorList>
    </citation>
    <scope>NUCLEOTIDE SEQUENCE [LARGE SCALE GENOMIC DNA]</scope>
    <source>
        <strain evidence="10 11">DSM 15382</strain>
    </source>
</reference>
<dbReference type="EMBL" id="NRSG01000348">
    <property type="protein sequence ID" value="MBK1661684.1"/>
    <property type="molecule type" value="Genomic_DNA"/>
</dbReference>
<dbReference type="SUPFAM" id="SSF51120">
    <property type="entry name" value="beta-Roll"/>
    <property type="match status" value="2"/>
</dbReference>
<comment type="caution">
    <text evidence="10">The sequence shown here is derived from an EMBL/GenBank/DDBJ whole genome shotgun (WGS) entry which is preliminary data.</text>
</comment>
<evidence type="ECO:0000256" key="3">
    <source>
        <dbReference type="ARBA" id="ARBA00022525"/>
    </source>
</evidence>
<evidence type="ECO:0000256" key="2">
    <source>
        <dbReference type="ARBA" id="ARBA00004613"/>
    </source>
</evidence>
<feature type="compositionally biased region" description="Polar residues" evidence="8">
    <location>
        <begin position="690"/>
        <end position="707"/>
    </location>
</feature>
<dbReference type="Pfam" id="PF17892">
    <property type="entry name" value="Cadherin_5"/>
    <property type="match status" value="2"/>
</dbReference>
<evidence type="ECO:0000256" key="8">
    <source>
        <dbReference type="SAM" id="MobiDB-lite"/>
    </source>
</evidence>
<dbReference type="PANTHER" id="PTHR38340:SF1">
    <property type="entry name" value="S-LAYER PROTEIN"/>
    <property type="match status" value="1"/>
</dbReference>
<gene>
    <name evidence="10" type="ORF">CKO45_26110</name>
</gene>
<accession>A0ABS1D736</accession>
<keyword evidence="7" id="KW-0472">Membrane</keyword>
<feature type="domain" description="Cadherin-like" evidence="9">
    <location>
        <begin position="462"/>
        <end position="549"/>
    </location>
</feature>
<dbReference type="Pfam" id="PF00353">
    <property type="entry name" value="HemolysinCabind"/>
    <property type="match status" value="4"/>
</dbReference>
<protein>
    <recommendedName>
        <fullName evidence="9">Cadherin-like domain-containing protein</fullName>
    </recommendedName>
</protein>
<evidence type="ECO:0000313" key="11">
    <source>
        <dbReference type="Proteomes" id="UP000697995"/>
    </source>
</evidence>
<keyword evidence="6" id="KW-0843">Virulence</keyword>
<dbReference type="InterPro" id="IPR010221">
    <property type="entry name" value="VCBS_dom"/>
</dbReference>
<dbReference type="InterPro" id="IPR003995">
    <property type="entry name" value="RTX_toxin_determinant-A"/>
</dbReference>
<dbReference type="InterPro" id="IPR050557">
    <property type="entry name" value="RTX_toxin/Mannuronan_C5-epim"/>
</dbReference>
<sequence length="928" mass="94191">MPNVQGTGDIGWSNIQYQQLLAFTGTGATSDLRVGNGVQAYNLADLTGAGFTAAGTGIGRVANLSGLDAGDDPIRITGLGKLNANGLGASGTSSNAITFSNDTGFGFTNLAGAETASNASRLNDGDSITFAIQQGKALASAVFTVRSATGAAVVLDSDGATVKDTNGAAQGGFAQDASAGELNLGVLANGTRISIDFLQKSILIDGAAFTGNTAAFFNSFATNGFDKLTLGSAVASAQGQVNVVSTGWSADDLVLTTKLANEQAVISAASTAEGCVTENLAPETWGKVVVVDAEAAWNPQSFQTPASLTGTYGNFTFDTLSGVWTYKLNGAAEPLKAGQQASDKLTVTSYDGTATQDIVVHITGTNDAPALTAAPAMLADGTEDVSYTITKAQILQGWTDVDGDTLSIAGLTASNGTVTANQDGSYTITPGANYNGPVTLGYTVTDGHAQVAASLGYSLVAVNDAPALTTAAAVLANGTEDVSYTITKAQLLQGWTDVDGDTLSVTGLTASNGTVIANQDGSYTITPGANYSGPVTLGYTVTDGHAQVAASLGYSLAAVNDPASIVFSGDFAVAENEAPATLTATGSYIVTDVDSPTTATVANKAGFSNLGSLALNAGNYTYSVANSAVQYLGAEETRTETFTITSADGTTKDVSFTITGKANGPILPTASDAGNDSRDENQTGGMPPVKTTSLVSNSVDDNTYTGTNREDSVSLGAGNDSADGRSGSDYIDGGSGRDTLLGSSGDDTLIGGPDDDSLNGGQNNDAIYGQGGNDILIGDSNDDWVFGGTGNDFIQGNDNKDTLYGGSGQDTIDGGKNDDTIQGGFGADLLTGGDGKDLFKYVDVRDTNDTITDFQNDDDRLDFGDLFSGTLGFRTGQNTAFTAQNQVIWYQDGTNTIVAVNLDGDPATAELAITLTGLKALTASDFIL</sequence>
<dbReference type="PRINTS" id="PR00313">
    <property type="entry name" value="CABNDNGRPT"/>
</dbReference>
<evidence type="ECO:0000259" key="9">
    <source>
        <dbReference type="Pfam" id="PF17892"/>
    </source>
</evidence>
<dbReference type="Gene3D" id="2.60.40.3440">
    <property type="match status" value="2"/>
</dbReference>
<evidence type="ECO:0000256" key="1">
    <source>
        <dbReference type="ARBA" id="ARBA00004370"/>
    </source>
</evidence>
<dbReference type="NCBIfam" id="NF012211">
    <property type="entry name" value="tand_rpt_95"/>
    <property type="match status" value="2"/>
</dbReference>
<dbReference type="PANTHER" id="PTHR38340">
    <property type="entry name" value="S-LAYER PROTEIN"/>
    <property type="match status" value="1"/>
</dbReference>
<dbReference type="InterPro" id="IPR041690">
    <property type="entry name" value="Cadherin_5"/>
</dbReference>
<organism evidence="10 11">
    <name type="scientific">Paracraurococcus ruber</name>
    <dbReference type="NCBI Taxonomy" id="77675"/>
    <lineage>
        <taxon>Bacteria</taxon>
        <taxon>Pseudomonadati</taxon>
        <taxon>Pseudomonadota</taxon>
        <taxon>Alphaproteobacteria</taxon>
        <taxon>Acetobacterales</taxon>
        <taxon>Roseomonadaceae</taxon>
        <taxon>Paracraurococcus</taxon>
    </lineage>
</organism>
<keyword evidence="3" id="KW-0964">Secreted</keyword>
<dbReference type="PRINTS" id="PR01488">
    <property type="entry name" value="RTXTOXINA"/>
</dbReference>
<dbReference type="Gene3D" id="2.150.10.10">
    <property type="entry name" value="Serralysin-like metalloprotease, C-terminal"/>
    <property type="match status" value="3"/>
</dbReference>
<dbReference type="InterPro" id="IPR011049">
    <property type="entry name" value="Serralysin-like_metalloprot_C"/>
</dbReference>
<dbReference type="InterPro" id="IPR001343">
    <property type="entry name" value="Hemolysn_Ca-bd"/>
</dbReference>
<keyword evidence="5" id="KW-0677">Repeat</keyword>
<name>A0ABS1D736_9PROT</name>
<evidence type="ECO:0000256" key="6">
    <source>
        <dbReference type="ARBA" id="ARBA00023026"/>
    </source>
</evidence>
<dbReference type="Proteomes" id="UP000697995">
    <property type="component" value="Unassembled WGS sequence"/>
</dbReference>
<feature type="domain" description="Cadherin-like" evidence="9">
    <location>
        <begin position="365"/>
        <end position="452"/>
    </location>
</feature>
<comment type="subcellular location">
    <subcellularLocation>
        <location evidence="1">Membrane</location>
    </subcellularLocation>
    <subcellularLocation>
        <location evidence="2">Secreted</location>
    </subcellularLocation>
</comment>
<dbReference type="InterPro" id="IPR018511">
    <property type="entry name" value="Hemolysin-typ_Ca-bd_CS"/>
</dbReference>